<dbReference type="InParanoid" id="A0A1C7NRZ4"/>
<proteinExistence type="predicted"/>
<keyword evidence="3" id="KW-0732">Signal</keyword>
<dbReference type="EMBL" id="LUGH01000001">
    <property type="protein sequence ID" value="OBZ91883.1"/>
    <property type="molecule type" value="Genomic_DNA"/>
</dbReference>
<evidence type="ECO:0000313" key="4">
    <source>
        <dbReference type="EMBL" id="OBZ91883.1"/>
    </source>
</evidence>
<keyword evidence="5" id="KW-1185">Reference proteome</keyword>
<feature type="compositionally biased region" description="Polar residues" evidence="1">
    <location>
        <begin position="452"/>
        <end position="461"/>
    </location>
</feature>
<keyword evidence="2" id="KW-0812">Transmembrane</keyword>
<feature type="chain" id="PRO_5008889863" evidence="3">
    <location>
        <begin position="21"/>
        <end position="512"/>
    </location>
</feature>
<feature type="signal peptide" evidence="3">
    <location>
        <begin position="1"/>
        <end position="20"/>
    </location>
</feature>
<feature type="transmembrane region" description="Helical" evidence="2">
    <location>
        <begin position="353"/>
        <end position="379"/>
    </location>
</feature>
<reference evidence="4 5" key="1">
    <citation type="submission" date="2016-03" db="EMBL/GenBank/DDBJ databases">
        <title>Choanephora cucurbitarum.</title>
        <authorList>
            <person name="Min B."/>
            <person name="Park H."/>
            <person name="Park J.-H."/>
            <person name="Shin H.-D."/>
            <person name="Choi I.-G."/>
        </authorList>
    </citation>
    <scope>NUCLEOTIDE SEQUENCE [LARGE SCALE GENOMIC DNA]</scope>
    <source>
        <strain evidence="4 5">KUS-F28377</strain>
    </source>
</reference>
<evidence type="ECO:0000256" key="3">
    <source>
        <dbReference type="SAM" id="SignalP"/>
    </source>
</evidence>
<sequence length="512" mass="57370">MHVIKTFCLFLLLYRSLSLALDFSQLDFDESSCIFSFNRSLYILGQTNNIKVSFGNNWSIDLPGISNFTSLDREDMTCTITKSGQLFLLQQSACAIKNMSSSLPWDSSTNVVFRGSQSAIQRFATNHSIQADSVVAFGDNVYLFDRDNTVFVLDTIQLIWREFKSLIPAPLFDSSSSLYSTSRWILLVRTDGQAISIDGFDPYTFHWLGTLWTIHANANTIKAIPIQPSIEGSDSLLLVPIRSSDTQSSTATEADEQFWRLDIPNVDLTQIIVTPVASNRQLIQRDLNSTSRLFAPTFVTLIATDLVMFYQDNLGSNDTRFQFLNTTTLSFVRQPQWLVTSAVAKPSSRPKNYLAVILGSVIGGVAFIVILVLLSWYCLRRKRKQNQDRSIDQPRRCCTLNQICLPFLCGSRRQSKHTEPARSASSSPIHSQAPYLLSPIQPSSPLHIFPPDQTSSSSSLEKPTPIKSKFKEHFDLGSIAEFESNSNLSMRPLESPTTPNEKAASRSQIVQQ</sequence>
<keyword evidence="2" id="KW-0472">Membrane</keyword>
<feature type="region of interest" description="Disordered" evidence="1">
    <location>
        <begin position="447"/>
        <end position="467"/>
    </location>
</feature>
<gene>
    <name evidence="4" type="ORF">A0J61_00010</name>
</gene>
<evidence type="ECO:0000256" key="2">
    <source>
        <dbReference type="SAM" id="Phobius"/>
    </source>
</evidence>
<dbReference type="Proteomes" id="UP000093000">
    <property type="component" value="Unassembled WGS sequence"/>
</dbReference>
<dbReference type="AlphaFoldDB" id="A0A1C7NRZ4"/>
<name>A0A1C7NRZ4_9FUNG</name>
<keyword evidence="2" id="KW-1133">Transmembrane helix</keyword>
<feature type="region of interest" description="Disordered" evidence="1">
    <location>
        <begin position="485"/>
        <end position="512"/>
    </location>
</feature>
<protein>
    <submittedName>
        <fullName evidence="4">Uncharacterized protein</fullName>
    </submittedName>
</protein>
<evidence type="ECO:0000313" key="5">
    <source>
        <dbReference type="Proteomes" id="UP000093000"/>
    </source>
</evidence>
<evidence type="ECO:0000256" key="1">
    <source>
        <dbReference type="SAM" id="MobiDB-lite"/>
    </source>
</evidence>
<organism evidence="4 5">
    <name type="scientific">Choanephora cucurbitarum</name>
    <dbReference type="NCBI Taxonomy" id="101091"/>
    <lineage>
        <taxon>Eukaryota</taxon>
        <taxon>Fungi</taxon>
        <taxon>Fungi incertae sedis</taxon>
        <taxon>Mucoromycota</taxon>
        <taxon>Mucoromycotina</taxon>
        <taxon>Mucoromycetes</taxon>
        <taxon>Mucorales</taxon>
        <taxon>Mucorineae</taxon>
        <taxon>Choanephoraceae</taxon>
        <taxon>Choanephoroideae</taxon>
        <taxon>Choanephora</taxon>
    </lineage>
</organism>
<comment type="caution">
    <text evidence="4">The sequence shown here is derived from an EMBL/GenBank/DDBJ whole genome shotgun (WGS) entry which is preliminary data.</text>
</comment>
<dbReference type="OrthoDB" id="2274107at2759"/>
<dbReference type="CDD" id="cd12087">
    <property type="entry name" value="TM_EGFR-like"/>
    <property type="match status" value="1"/>
</dbReference>
<dbReference type="STRING" id="101091.A0A1C7NRZ4"/>
<accession>A0A1C7NRZ4</accession>